<protein>
    <submittedName>
        <fullName evidence="5">Periplasmic chaperone for outer membrane proteins Skp</fullName>
    </submittedName>
</protein>
<gene>
    <name evidence="5" type="ORF">SAMN05192555_109116</name>
</gene>
<comment type="similarity">
    <text evidence="1">Belongs to the Skp family.</text>
</comment>
<dbReference type="GO" id="GO:0050821">
    <property type="term" value="P:protein stabilization"/>
    <property type="evidence" value="ECO:0007669"/>
    <property type="project" value="TreeGrafter"/>
</dbReference>
<feature type="chain" id="PRO_5011478564" evidence="4">
    <location>
        <begin position="23"/>
        <end position="168"/>
    </location>
</feature>
<evidence type="ECO:0000256" key="1">
    <source>
        <dbReference type="ARBA" id="ARBA00009091"/>
    </source>
</evidence>
<reference evidence="6" key="1">
    <citation type="submission" date="2016-10" db="EMBL/GenBank/DDBJ databases">
        <authorList>
            <person name="Varghese N."/>
            <person name="Submissions S."/>
        </authorList>
    </citation>
    <scope>NUCLEOTIDE SEQUENCE [LARGE SCALE GENOMIC DNA]</scope>
    <source>
        <strain evidence="6">AAP</strain>
    </source>
</reference>
<evidence type="ECO:0000313" key="5">
    <source>
        <dbReference type="EMBL" id="SDM09824.1"/>
    </source>
</evidence>
<dbReference type="EMBL" id="FNGH01000009">
    <property type="protein sequence ID" value="SDM09824.1"/>
    <property type="molecule type" value="Genomic_DNA"/>
</dbReference>
<evidence type="ECO:0000313" key="6">
    <source>
        <dbReference type="Proteomes" id="UP000199107"/>
    </source>
</evidence>
<dbReference type="Gene3D" id="3.30.910.20">
    <property type="entry name" value="Skp domain"/>
    <property type="match status" value="1"/>
</dbReference>
<dbReference type="Pfam" id="PF03938">
    <property type="entry name" value="OmpH"/>
    <property type="match status" value="1"/>
</dbReference>
<dbReference type="STRING" id="48727.SAMN05192555_109116"/>
<dbReference type="InterPro" id="IPR024930">
    <property type="entry name" value="Skp_dom_sf"/>
</dbReference>
<dbReference type="GO" id="GO:0051082">
    <property type="term" value="F:unfolded protein binding"/>
    <property type="evidence" value="ECO:0007669"/>
    <property type="project" value="InterPro"/>
</dbReference>
<organism evidence="5 6">
    <name type="scientific">Franzmannia pantelleriensis</name>
    <dbReference type="NCBI Taxonomy" id="48727"/>
    <lineage>
        <taxon>Bacteria</taxon>
        <taxon>Pseudomonadati</taxon>
        <taxon>Pseudomonadota</taxon>
        <taxon>Gammaproteobacteria</taxon>
        <taxon>Oceanospirillales</taxon>
        <taxon>Halomonadaceae</taxon>
        <taxon>Franzmannia</taxon>
    </lineage>
</organism>
<dbReference type="SUPFAM" id="SSF111384">
    <property type="entry name" value="OmpH-like"/>
    <property type="match status" value="1"/>
</dbReference>
<feature type="signal peptide" evidence="4">
    <location>
        <begin position="1"/>
        <end position="22"/>
    </location>
</feature>
<keyword evidence="6" id="KW-1185">Reference proteome</keyword>
<dbReference type="GO" id="GO:0005829">
    <property type="term" value="C:cytosol"/>
    <property type="evidence" value="ECO:0007669"/>
    <property type="project" value="TreeGrafter"/>
</dbReference>
<dbReference type="OrthoDB" id="6194798at2"/>
<evidence type="ECO:0000256" key="3">
    <source>
        <dbReference type="SAM" id="Coils"/>
    </source>
</evidence>
<evidence type="ECO:0000256" key="2">
    <source>
        <dbReference type="ARBA" id="ARBA00022729"/>
    </source>
</evidence>
<proteinExistence type="inferred from homology"/>
<accession>A0A1G9QFF3</accession>
<name>A0A1G9QFF3_9GAMM</name>
<dbReference type="RefSeq" id="WP_089658901.1">
    <property type="nucleotide sequence ID" value="NZ_FNGH01000009.1"/>
</dbReference>
<keyword evidence="2 4" id="KW-0732">Signal</keyword>
<dbReference type="AlphaFoldDB" id="A0A1G9QFF3"/>
<keyword evidence="3" id="KW-0175">Coiled coil</keyword>
<dbReference type="Proteomes" id="UP000199107">
    <property type="component" value="Unassembled WGS sequence"/>
</dbReference>
<sequence length="168" mass="19057">MRKTMSVMFIGLLGLFASVAQATEVAVVDWRQALMETRAAQQSMSQLESQIGSQQQQAQSLGQELERLQERLQQDGAVMSDSERQSLMQEGQQKERQFVELRQQIMQAQQQAEQAFLQDAEPKLERAVDEVMARHGIDVLMDINGIINTNQDLMNLTDEVTEILDSMN</sequence>
<evidence type="ECO:0000256" key="4">
    <source>
        <dbReference type="SAM" id="SignalP"/>
    </source>
</evidence>
<dbReference type="PANTHER" id="PTHR35089:SF1">
    <property type="entry name" value="CHAPERONE PROTEIN SKP"/>
    <property type="match status" value="1"/>
</dbReference>
<dbReference type="PANTHER" id="PTHR35089">
    <property type="entry name" value="CHAPERONE PROTEIN SKP"/>
    <property type="match status" value="1"/>
</dbReference>
<dbReference type="SMART" id="SM00935">
    <property type="entry name" value="OmpH"/>
    <property type="match status" value="1"/>
</dbReference>
<dbReference type="InterPro" id="IPR005632">
    <property type="entry name" value="Chaperone_Skp"/>
</dbReference>
<feature type="coiled-coil region" evidence="3">
    <location>
        <begin position="44"/>
        <end position="118"/>
    </location>
</feature>